<sequence>MAEATSSRTGQVSRKTNETAVSVSVNIDGTGTSKIATGVGFFDHMLDQLSRHSLIDMEIKTDGDLYVDDHHTVEDTGIAIGQAIAKALGDRRGITRYASLDLAMDETMTRAAVDVSGRPFLVWNVTFTSPKIGTFDTELVREFFQALAQNAGITLHIQNIYGANNHHIAETCFKSVARVLRTATEIDPRQAGRVPSTKGTLA</sequence>
<dbReference type="GO" id="GO:0004424">
    <property type="term" value="F:imidazoleglycerol-phosphate dehydratase activity"/>
    <property type="evidence" value="ECO:0007669"/>
    <property type="project" value="UniProtKB-UniRule"/>
</dbReference>
<keyword evidence="5 6" id="KW-0456">Lyase</keyword>
<evidence type="ECO:0000256" key="6">
    <source>
        <dbReference type="HAMAP-Rule" id="MF_00076"/>
    </source>
</evidence>
<dbReference type="InterPro" id="IPR020568">
    <property type="entry name" value="Ribosomal_Su5_D2-typ_SF"/>
</dbReference>
<name>A0A0L8BLE0_ENSAD</name>
<dbReference type="EC" id="4.2.1.19" evidence="6 7"/>
<dbReference type="NCBIfam" id="NF002109">
    <property type="entry name" value="PRK00951.1-5"/>
    <property type="match status" value="1"/>
</dbReference>
<evidence type="ECO:0000256" key="1">
    <source>
        <dbReference type="ARBA" id="ARBA00005047"/>
    </source>
</evidence>
<dbReference type="RefSeq" id="WP_053251207.1">
    <property type="nucleotide sequence ID" value="NZ_LGAP01000019.1"/>
</dbReference>
<dbReference type="EMBL" id="LGAP01000019">
    <property type="protein sequence ID" value="KOF15481.1"/>
    <property type="molecule type" value="Genomic_DNA"/>
</dbReference>
<evidence type="ECO:0000256" key="4">
    <source>
        <dbReference type="ARBA" id="ARBA00023102"/>
    </source>
</evidence>
<comment type="caution">
    <text evidence="8">The sequence shown here is derived from an EMBL/GenBank/DDBJ whole genome shotgun (WGS) entry which is preliminary data.</text>
</comment>
<organism evidence="8 9">
    <name type="scientific">Ensifer adhaerens</name>
    <name type="common">Sinorhizobium morelense</name>
    <dbReference type="NCBI Taxonomy" id="106592"/>
    <lineage>
        <taxon>Bacteria</taxon>
        <taxon>Pseudomonadati</taxon>
        <taxon>Pseudomonadota</taxon>
        <taxon>Alphaproteobacteria</taxon>
        <taxon>Hyphomicrobiales</taxon>
        <taxon>Rhizobiaceae</taxon>
        <taxon>Sinorhizobium/Ensifer group</taxon>
        <taxon>Ensifer</taxon>
    </lineage>
</organism>
<dbReference type="AlphaFoldDB" id="A0A0L8BLE0"/>
<dbReference type="Proteomes" id="UP000037425">
    <property type="component" value="Unassembled WGS sequence"/>
</dbReference>
<dbReference type="GO" id="GO:0000105">
    <property type="term" value="P:L-histidine biosynthetic process"/>
    <property type="evidence" value="ECO:0007669"/>
    <property type="project" value="UniProtKB-UniRule"/>
</dbReference>
<dbReference type="PROSITE" id="PS00955">
    <property type="entry name" value="IGP_DEHYDRATASE_2"/>
    <property type="match status" value="1"/>
</dbReference>
<dbReference type="NCBIfam" id="NF002114">
    <property type="entry name" value="PRK00951.2-4"/>
    <property type="match status" value="1"/>
</dbReference>
<dbReference type="SUPFAM" id="SSF54211">
    <property type="entry name" value="Ribosomal protein S5 domain 2-like"/>
    <property type="match status" value="2"/>
</dbReference>
<comment type="similarity">
    <text evidence="6 7">Belongs to the imidazoleglycerol-phosphate dehydratase family.</text>
</comment>
<dbReference type="OrthoDB" id="9813612at2"/>
<evidence type="ECO:0000256" key="2">
    <source>
        <dbReference type="ARBA" id="ARBA00016664"/>
    </source>
</evidence>
<dbReference type="PANTHER" id="PTHR23133">
    <property type="entry name" value="IMIDAZOLEGLYCEROL-PHOSPHATE DEHYDRATASE HIS7"/>
    <property type="match status" value="1"/>
</dbReference>
<dbReference type="CDD" id="cd07914">
    <property type="entry name" value="IGPD"/>
    <property type="match status" value="1"/>
</dbReference>
<evidence type="ECO:0000256" key="3">
    <source>
        <dbReference type="ARBA" id="ARBA00022605"/>
    </source>
</evidence>
<dbReference type="Pfam" id="PF00475">
    <property type="entry name" value="IGPD"/>
    <property type="match status" value="1"/>
</dbReference>
<dbReference type="PATRIC" id="fig|106592.7.peg.2570"/>
<proteinExistence type="inferred from homology"/>
<dbReference type="PROSITE" id="PS00954">
    <property type="entry name" value="IGP_DEHYDRATASE_1"/>
    <property type="match status" value="1"/>
</dbReference>
<dbReference type="InterPro" id="IPR020565">
    <property type="entry name" value="ImidazoleglycerP_deHydtase_CS"/>
</dbReference>
<dbReference type="UniPathway" id="UPA00031">
    <property type="reaction ID" value="UER00011"/>
</dbReference>
<keyword evidence="3 6" id="KW-0028">Amino-acid biosynthesis</keyword>
<dbReference type="FunFam" id="3.30.230.40:FF:000001">
    <property type="entry name" value="Imidazoleglycerol-phosphate dehydratase HisB"/>
    <property type="match status" value="1"/>
</dbReference>
<dbReference type="InterPro" id="IPR000807">
    <property type="entry name" value="ImidazoleglycerolP_deHydtase"/>
</dbReference>
<dbReference type="NCBIfam" id="NF002111">
    <property type="entry name" value="PRK00951.2-1"/>
    <property type="match status" value="1"/>
</dbReference>
<dbReference type="InterPro" id="IPR038494">
    <property type="entry name" value="IGPD_sf"/>
</dbReference>
<dbReference type="PANTHER" id="PTHR23133:SF2">
    <property type="entry name" value="IMIDAZOLEGLYCEROL-PHOSPHATE DEHYDRATASE"/>
    <property type="match status" value="1"/>
</dbReference>
<reference evidence="9" key="1">
    <citation type="submission" date="2015-07" db="EMBL/GenBank/DDBJ databases">
        <title>Whole genome sequence of an Ensifer adhaerens strain isolated from a cave pool in the Wind Cave National Park.</title>
        <authorList>
            <person name="Eng W.W.H."/>
            <person name="Gan H.M."/>
            <person name="Barton H.A."/>
            <person name="Savka M.A."/>
        </authorList>
    </citation>
    <scope>NUCLEOTIDE SEQUENCE [LARGE SCALE GENOMIC DNA]</scope>
    <source>
        <strain evidence="9">SD006</strain>
    </source>
</reference>
<protein>
    <recommendedName>
        <fullName evidence="2 6">Imidazoleglycerol-phosphate dehydratase</fullName>
        <shortName evidence="6">IGPD</shortName>
        <ecNumber evidence="6 7">4.2.1.19</ecNumber>
    </recommendedName>
</protein>
<comment type="pathway">
    <text evidence="1 6 7">Amino-acid biosynthesis; L-histidine biosynthesis; L-histidine from 5-phospho-alpha-D-ribose 1-diphosphate: step 6/9.</text>
</comment>
<dbReference type="Gene3D" id="3.30.230.40">
    <property type="entry name" value="Imidazole glycerol phosphate dehydratase, domain 1"/>
    <property type="match status" value="2"/>
</dbReference>
<keyword evidence="4 6" id="KW-0368">Histidine biosynthesis</keyword>
<gene>
    <name evidence="6" type="primary">hisB</name>
    <name evidence="8" type="ORF">AC244_23425</name>
</gene>
<dbReference type="GO" id="GO:0005737">
    <property type="term" value="C:cytoplasm"/>
    <property type="evidence" value="ECO:0007669"/>
    <property type="project" value="UniProtKB-SubCell"/>
</dbReference>
<comment type="subcellular location">
    <subcellularLocation>
        <location evidence="6 7">Cytoplasm</location>
    </subcellularLocation>
</comment>
<evidence type="ECO:0000313" key="8">
    <source>
        <dbReference type="EMBL" id="KOF15481.1"/>
    </source>
</evidence>
<evidence type="ECO:0000256" key="7">
    <source>
        <dbReference type="RuleBase" id="RU000599"/>
    </source>
</evidence>
<dbReference type="FunFam" id="3.30.230.40:FF:000003">
    <property type="entry name" value="Imidazoleglycerol-phosphate dehydratase HisB"/>
    <property type="match status" value="1"/>
</dbReference>
<dbReference type="HAMAP" id="MF_00076">
    <property type="entry name" value="HisB"/>
    <property type="match status" value="1"/>
</dbReference>
<accession>A0A0L8BLE0</accession>
<evidence type="ECO:0000256" key="5">
    <source>
        <dbReference type="ARBA" id="ARBA00023239"/>
    </source>
</evidence>
<comment type="catalytic activity">
    <reaction evidence="6 7">
        <text>D-erythro-1-(imidazol-4-yl)glycerol 3-phosphate = 3-(imidazol-4-yl)-2-oxopropyl phosphate + H2O</text>
        <dbReference type="Rhea" id="RHEA:11040"/>
        <dbReference type="ChEBI" id="CHEBI:15377"/>
        <dbReference type="ChEBI" id="CHEBI:57766"/>
        <dbReference type="ChEBI" id="CHEBI:58278"/>
        <dbReference type="EC" id="4.2.1.19"/>
    </reaction>
</comment>
<keyword evidence="6" id="KW-0963">Cytoplasm</keyword>
<evidence type="ECO:0000313" key="9">
    <source>
        <dbReference type="Proteomes" id="UP000037425"/>
    </source>
</evidence>